<evidence type="ECO:0000313" key="4">
    <source>
        <dbReference type="Proteomes" id="UP000001522"/>
    </source>
</evidence>
<accession>D3UGW9</accession>
<evidence type="ECO:0000313" key="3">
    <source>
        <dbReference type="EMBL" id="CBG39741.1"/>
    </source>
</evidence>
<dbReference type="KEGG" id="hms:HMU04800"/>
<sequence>MFLEFVVELLRKSFIEVLKNTAGIVPQDSLKPLRDGYISSVELLESKKRVFIVANEEFLKLLSEKMILDDHPDEEVLIDMSKEFANLVVGHSKVLAEENGESFHISTPTFYGISRIHDYDKAIHFKFDHSRYCSIFVKA</sequence>
<name>D3UGW9_HELM1</name>
<evidence type="ECO:0000256" key="1">
    <source>
        <dbReference type="ARBA" id="ARBA00022500"/>
    </source>
</evidence>
<dbReference type="Pfam" id="PF13690">
    <property type="entry name" value="CheX"/>
    <property type="match status" value="1"/>
</dbReference>
<protein>
    <recommendedName>
        <fullName evidence="2">Chemotaxis phosphatase CheX-like domain-containing protein</fullName>
    </recommendedName>
</protein>
<organism evidence="3 4">
    <name type="scientific">Helicobacter mustelae (strain ATCC 43772 / CCUG 25715 / CIP 103759 / LMG 18044 / NCTC 12198 / R85-136P)</name>
    <name type="common">Campylobacter mustelae</name>
    <dbReference type="NCBI Taxonomy" id="679897"/>
    <lineage>
        <taxon>Bacteria</taxon>
        <taxon>Pseudomonadati</taxon>
        <taxon>Campylobacterota</taxon>
        <taxon>Epsilonproteobacteria</taxon>
        <taxon>Campylobacterales</taxon>
        <taxon>Helicobacteraceae</taxon>
        <taxon>Helicobacter</taxon>
    </lineage>
</organism>
<dbReference type="GO" id="GO:0006935">
    <property type="term" value="P:chemotaxis"/>
    <property type="evidence" value="ECO:0007669"/>
    <property type="project" value="UniProtKB-KW"/>
</dbReference>
<evidence type="ECO:0000259" key="2">
    <source>
        <dbReference type="Pfam" id="PF13690"/>
    </source>
</evidence>
<dbReference type="InterPro" id="IPR028051">
    <property type="entry name" value="CheX-like_dom"/>
</dbReference>
<dbReference type="Gene3D" id="3.40.1550.10">
    <property type="entry name" value="CheC-like"/>
    <property type="match status" value="1"/>
</dbReference>
<dbReference type="eggNOG" id="ENOG50319PZ">
    <property type="taxonomic scope" value="Bacteria"/>
</dbReference>
<feature type="domain" description="Chemotaxis phosphatase CheX-like" evidence="2">
    <location>
        <begin position="49"/>
        <end position="111"/>
    </location>
</feature>
<gene>
    <name evidence="3" type="ordered locus">HMU04800</name>
</gene>
<dbReference type="Proteomes" id="UP000001522">
    <property type="component" value="Chromosome"/>
</dbReference>
<dbReference type="InterPro" id="IPR028976">
    <property type="entry name" value="CheC-like_sf"/>
</dbReference>
<reference evidence="3 4" key="1">
    <citation type="journal article" date="2010" name="BMC Genomics">
        <title>Comparative genomics and proteomics of Helicobacter mustelae, an ulcerogenic and carcinogenic gastric pathogen.</title>
        <authorList>
            <person name="O'Toole P.W."/>
            <person name="Snelling W.J."/>
            <person name="Canchaya C."/>
            <person name="Forde B.M."/>
            <person name="Hardie K.R."/>
            <person name="Josenhans C."/>
            <person name="Graham R.L.J."/>
            <person name="McMullan G."/>
            <person name="Parkhill J."/>
            <person name="Belda E."/>
            <person name="Bentley S.D."/>
        </authorList>
    </citation>
    <scope>NUCLEOTIDE SEQUENCE [LARGE SCALE GENOMIC DNA]</scope>
    <source>
        <strain evidence="4">ATCC 43772 / LMG 18044 / NCTC 12198 / 12198</strain>
    </source>
</reference>
<proteinExistence type="predicted"/>
<keyword evidence="4" id="KW-1185">Reference proteome</keyword>
<dbReference type="AlphaFoldDB" id="D3UGW9"/>
<dbReference type="HOGENOM" id="CLU_153291_0_0_7"/>
<dbReference type="SUPFAM" id="SSF103039">
    <property type="entry name" value="CheC-like"/>
    <property type="match status" value="1"/>
</dbReference>
<dbReference type="EMBL" id="FN555004">
    <property type="protein sequence ID" value="CBG39741.1"/>
    <property type="molecule type" value="Genomic_DNA"/>
</dbReference>
<keyword evidence="1" id="KW-0145">Chemotaxis</keyword>
<dbReference type="STRING" id="679897.HMU04800"/>